<dbReference type="EMBL" id="FQUX01000003">
    <property type="protein sequence ID" value="SHF28227.1"/>
    <property type="molecule type" value="Genomic_DNA"/>
</dbReference>
<evidence type="ECO:0000256" key="1">
    <source>
        <dbReference type="ARBA" id="ARBA00004651"/>
    </source>
</evidence>
<feature type="transmembrane region" description="Helical" evidence="7">
    <location>
        <begin position="56"/>
        <end position="77"/>
    </location>
</feature>
<keyword evidence="9" id="KW-1185">Reference proteome</keyword>
<dbReference type="AlphaFoldDB" id="A0A1M5ADN7"/>
<evidence type="ECO:0000256" key="5">
    <source>
        <dbReference type="ARBA" id="ARBA00022989"/>
    </source>
</evidence>
<keyword evidence="4 7" id="KW-0812">Transmembrane</keyword>
<evidence type="ECO:0000313" key="8">
    <source>
        <dbReference type="EMBL" id="SHF28227.1"/>
    </source>
</evidence>
<sequence length="140" mass="15666">MATIKSLNKWANAHTYYPLDLLRVALGVFLFMKGVDFMSNHQQMAEIIKPFQDIPGGMLIIHYVAPAHFVGGFLIVIGLLTRWAVVAQLPILIGAILVNFLGEMNSRNLVLASITLLACIFFMFYGSGKHSADYYLKMQK</sequence>
<organism evidence="8 9">
    <name type="scientific">Arenibacter palladensis</name>
    <dbReference type="NCBI Taxonomy" id="237373"/>
    <lineage>
        <taxon>Bacteria</taxon>
        <taxon>Pseudomonadati</taxon>
        <taxon>Bacteroidota</taxon>
        <taxon>Flavobacteriia</taxon>
        <taxon>Flavobacteriales</taxon>
        <taxon>Flavobacteriaceae</taxon>
        <taxon>Arenibacter</taxon>
    </lineage>
</organism>
<evidence type="ECO:0000256" key="4">
    <source>
        <dbReference type="ARBA" id="ARBA00022692"/>
    </source>
</evidence>
<dbReference type="GO" id="GO:0005886">
    <property type="term" value="C:plasma membrane"/>
    <property type="evidence" value="ECO:0007669"/>
    <property type="project" value="UniProtKB-SubCell"/>
</dbReference>
<dbReference type="InterPro" id="IPR032808">
    <property type="entry name" value="DoxX"/>
</dbReference>
<comment type="subcellular location">
    <subcellularLocation>
        <location evidence="1">Cell membrane</location>
        <topology evidence="1">Multi-pass membrane protein</topology>
    </subcellularLocation>
</comment>
<proteinExistence type="inferred from homology"/>
<keyword evidence="6 7" id="KW-0472">Membrane</keyword>
<dbReference type="RefSeq" id="WP_072861817.1">
    <property type="nucleotide sequence ID" value="NZ_FQUX01000003.1"/>
</dbReference>
<dbReference type="OrthoDB" id="680764at2"/>
<accession>A0A1M5ADN7</accession>
<protein>
    <submittedName>
        <fullName evidence="8">Uncharacterized membrane protein YphA, DoxX/SURF4 family</fullName>
    </submittedName>
</protein>
<feature type="transmembrane region" description="Helical" evidence="7">
    <location>
        <begin position="83"/>
        <end position="102"/>
    </location>
</feature>
<dbReference type="Pfam" id="PF07681">
    <property type="entry name" value="DoxX"/>
    <property type="match status" value="1"/>
</dbReference>
<comment type="similarity">
    <text evidence="2">Belongs to the DoxX family.</text>
</comment>
<reference evidence="9" key="1">
    <citation type="submission" date="2016-11" db="EMBL/GenBank/DDBJ databases">
        <authorList>
            <person name="Varghese N."/>
            <person name="Submissions S."/>
        </authorList>
    </citation>
    <scope>NUCLEOTIDE SEQUENCE [LARGE SCALE GENOMIC DNA]</scope>
    <source>
        <strain evidence="9">DSM 17539</strain>
    </source>
</reference>
<dbReference type="PANTHER" id="PTHR33452">
    <property type="entry name" value="OXIDOREDUCTASE CATD-RELATED"/>
    <property type="match status" value="1"/>
</dbReference>
<dbReference type="InterPro" id="IPR051907">
    <property type="entry name" value="DoxX-like_oxidoreductase"/>
</dbReference>
<name>A0A1M5ADN7_9FLAO</name>
<evidence type="ECO:0000256" key="3">
    <source>
        <dbReference type="ARBA" id="ARBA00022475"/>
    </source>
</evidence>
<evidence type="ECO:0000256" key="2">
    <source>
        <dbReference type="ARBA" id="ARBA00006679"/>
    </source>
</evidence>
<dbReference type="Proteomes" id="UP000184406">
    <property type="component" value="Unassembled WGS sequence"/>
</dbReference>
<evidence type="ECO:0000313" key="9">
    <source>
        <dbReference type="Proteomes" id="UP000184406"/>
    </source>
</evidence>
<keyword evidence="3" id="KW-1003">Cell membrane</keyword>
<evidence type="ECO:0000256" key="6">
    <source>
        <dbReference type="ARBA" id="ARBA00023136"/>
    </source>
</evidence>
<gene>
    <name evidence="8" type="ORF">SAMN03080594_103196</name>
</gene>
<keyword evidence="5 7" id="KW-1133">Transmembrane helix</keyword>
<dbReference type="PANTHER" id="PTHR33452:SF1">
    <property type="entry name" value="INNER MEMBRANE PROTEIN YPHA-RELATED"/>
    <property type="match status" value="1"/>
</dbReference>
<feature type="transmembrane region" description="Helical" evidence="7">
    <location>
        <begin position="109"/>
        <end position="128"/>
    </location>
</feature>
<evidence type="ECO:0000256" key="7">
    <source>
        <dbReference type="SAM" id="Phobius"/>
    </source>
</evidence>